<accession>H8FQW1</accession>
<comment type="caution">
    <text evidence="1">The sequence shown here is derived from an EMBL/GenBank/DDBJ whole genome shotgun (WGS) entry which is preliminary data.</text>
</comment>
<protein>
    <submittedName>
        <fullName evidence="1">Uncharacterized protein</fullName>
    </submittedName>
</protein>
<name>H8FQW1_MAGML</name>
<sequence>MRGFQSTFFAMVAGAVAGAVGDVAEDDQCIDDNAALKAICGCRELLLARRGQVENGHKWHDTY</sequence>
<evidence type="ECO:0000313" key="1">
    <source>
        <dbReference type="EMBL" id="CCG40749.1"/>
    </source>
</evidence>
<dbReference type="AlphaFoldDB" id="H8FQW1"/>
<keyword evidence="2" id="KW-1185">Reference proteome</keyword>
<proteinExistence type="predicted"/>
<dbReference type="EMBL" id="CAHP01000014">
    <property type="protein sequence ID" value="CCG40749.1"/>
    <property type="molecule type" value="Genomic_DNA"/>
</dbReference>
<evidence type="ECO:0000313" key="2">
    <source>
        <dbReference type="Proteomes" id="UP000004169"/>
    </source>
</evidence>
<gene>
    <name evidence="1" type="ORF">PHAMO_210260</name>
</gene>
<organism evidence="1 2">
    <name type="scientific">Magnetospirillum molischianum DSM 120</name>
    <dbReference type="NCBI Taxonomy" id="1150626"/>
    <lineage>
        <taxon>Bacteria</taxon>
        <taxon>Pseudomonadati</taxon>
        <taxon>Pseudomonadota</taxon>
        <taxon>Alphaproteobacteria</taxon>
        <taxon>Rhodospirillales</taxon>
        <taxon>Rhodospirillaceae</taxon>
        <taxon>Magnetospirillum</taxon>
    </lineage>
</organism>
<dbReference type="Proteomes" id="UP000004169">
    <property type="component" value="Unassembled WGS sequence"/>
</dbReference>
<reference evidence="1 2" key="1">
    <citation type="journal article" date="2012" name="J. Bacteriol.">
        <title>Draft Genome Sequence of the Purple Photosynthetic Bacterium Phaeospirillum molischianum DSM120, a Particularly Versatile Bacterium.</title>
        <authorList>
            <person name="Duquesne K."/>
            <person name="Prima V."/>
            <person name="Ji B."/>
            <person name="Rouy Z."/>
            <person name="Medigue C."/>
            <person name="Talla E."/>
            <person name="Sturgis J.N."/>
        </authorList>
    </citation>
    <scope>NUCLEOTIDE SEQUENCE [LARGE SCALE GENOMIC DNA]</scope>
    <source>
        <strain evidence="2">DSM120</strain>
    </source>
</reference>